<evidence type="ECO:0000256" key="1">
    <source>
        <dbReference type="ARBA" id="ARBA00022737"/>
    </source>
</evidence>
<gene>
    <name evidence="5" type="ORF">ACFO1S_22860</name>
</gene>
<dbReference type="Pfam" id="PF01436">
    <property type="entry name" value="NHL"/>
    <property type="match status" value="4"/>
</dbReference>
<keyword evidence="1" id="KW-0677">Repeat</keyword>
<comment type="caution">
    <text evidence="5">The sequence shown here is derived from an EMBL/GenBank/DDBJ whole genome shotgun (WGS) entry which is preliminary data.</text>
</comment>
<dbReference type="PROSITE" id="PS51125">
    <property type="entry name" value="NHL"/>
    <property type="match status" value="2"/>
</dbReference>
<evidence type="ECO:0000256" key="3">
    <source>
        <dbReference type="SAM" id="SignalP"/>
    </source>
</evidence>
<evidence type="ECO:0000313" key="6">
    <source>
        <dbReference type="Proteomes" id="UP001595755"/>
    </source>
</evidence>
<dbReference type="InterPro" id="IPR011042">
    <property type="entry name" value="6-blade_b-propeller_TolB-like"/>
</dbReference>
<dbReference type="InterPro" id="IPR001258">
    <property type="entry name" value="NHL_repeat"/>
</dbReference>
<dbReference type="SMART" id="SM00135">
    <property type="entry name" value="LY"/>
    <property type="match status" value="2"/>
</dbReference>
<evidence type="ECO:0000313" key="5">
    <source>
        <dbReference type="EMBL" id="MFC4306270.1"/>
    </source>
</evidence>
<dbReference type="RefSeq" id="WP_204601660.1">
    <property type="nucleotide sequence ID" value="NZ_JBHSED010000058.1"/>
</dbReference>
<dbReference type="SUPFAM" id="SSF55383">
    <property type="entry name" value="Copper amine oxidase, domain N"/>
    <property type="match status" value="1"/>
</dbReference>
<keyword evidence="3" id="KW-0732">Signal</keyword>
<evidence type="ECO:0000259" key="4">
    <source>
        <dbReference type="Pfam" id="PF07833"/>
    </source>
</evidence>
<dbReference type="Proteomes" id="UP001595755">
    <property type="component" value="Unassembled WGS sequence"/>
</dbReference>
<reference evidence="6" key="1">
    <citation type="journal article" date="2019" name="Int. J. Syst. Evol. Microbiol.">
        <title>The Global Catalogue of Microorganisms (GCM) 10K type strain sequencing project: providing services to taxonomists for standard genome sequencing and annotation.</title>
        <authorList>
            <consortium name="The Broad Institute Genomics Platform"/>
            <consortium name="The Broad Institute Genome Sequencing Center for Infectious Disease"/>
            <person name="Wu L."/>
            <person name="Ma J."/>
        </authorList>
    </citation>
    <scope>NUCLEOTIDE SEQUENCE [LARGE SCALE GENOMIC DNA]</scope>
    <source>
        <strain evidence="6">CGMCC 4.1641</strain>
    </source>
</reference>
<dbReference type="EMBL" id="JBHSED010000058">
    <property type="protein sequence ID" value="MFC4306270.1"/>
    <property type="molecule type" value="Genomic_DNA"/>
</dbReference>
<proteinExistence type="predicted"/>
<dbReference type="Gene3D" id="3.30.457.10">
    <property type="entry name" value="Copper amine oxidase-like, N-terminal domain"/>
    <property type="match status" value="1"/>
</dbReference>
<feature type="domain" description="Copper amine oxidase-like N-terminal" evidence="4">
    <location>
        <begin position="411"/>
        <end position="520"/>
    </location>
</feature>
<dbReference type="CDD" id="cd14953">
    <property type="entry name" value="NHL_like_1"/>
    <property type="match status" value="1"/>
</dbReference>
<feature type="chain" id="PRO_5046673897" evidence="3">
    <location>
        <begin position="28"/>
        <end position="525"/>
    </location>
</feature>
<feature type="signal peptide" evidence="3">
    <location>
        <begin position="1"/>
        <end position="27"/>
    </location>
</feature>
<dbReference type="PANTHER" id="PTHR13833:SF71">
    <property type="entry name" value="NHL DOMAIN-CONTAINING PROTEIN"/>
    <property type="match status" value="1"/>
</dbReference>
<dbReference type="InterPro" id="IPR036582">
    <property type="entry name" value="Mao_N_sf"/>
</dbReference>
<name>A0ABV8SH01_9BACL</name>
<feature type="repeat" description="NHL" evidence="2">
    <location>
        <begin position="124"/>
        <end position="154"/>
    </location>
</feature>
<dbReference type="SUPFAM" id="SSF101898">
    <property type="entry name" value="NHL repeat"/>
    <property type="match status" value="1"/>
</dbReference>
<feature type="repeat" description="NHL" evidence="2">
    <location>
        <begin position="171"/>
        <end position="208"/>
    </location>
</feature>
<dbReference type="InterPro" id="IPR000033">
    <property type="entry name" value="LDLR_classB_rpt"/>
</dbReference>
<accession>A0ABV8SH01</accession>
<keyword evidence="6" id="KW-1185">Reference proteome</keyword>
<organism evidence="5 6">
    <name type="scientific">Cohnella boryungensis</name>
    <dbReference type="NCBI Taxonomy" id="768479"/>
    <lineage>
        <taxon>Bacteria</taxon>
        <taxon>Bacillati</taxon>
        <taxon>Bacillota</taxon>
        <taxon>Bacilli</taxon>
        <taxon>Bacillales</taxon>
        <taxon>Paenibacillaceae</taxon>
        <taxon>Cohnella</taxon>
    </lineage>
</organism>
<sequence>MIRLSRRIGAASAAFSLLFAAPSLASAASGEWTSSPRLFEVRTLAGQPEQGNADGSLKTATFYHPYSTVALPDGKLLVADSANHLLRVVTADKVTTYSGLYLGENESSQPLGAYRDDVLAKAAFDRPSGLSVDPQGNVYVADSANHAIRKISPDGKVSTLAGNGLLGSSDGTGGQAAFYNPSDVAVDSQGNVYVADTLNHTIRKIATDGKVTTVTAPSTRIIEYVAGAVEEAGDYQDGPLASAKFNEPSGLVIDAQDNLYVSDRGNQRIRYINFTSGQVSTVAGGGGYADSNAYFVSGGYVDGPATQARFNAPEGLSLTDDGALVIADSLNHAIRLLKNGKVSTLAGVPGEPGQSGGVPSAAQFNHPTDVTVLKDGRLVIADEYGNKLRVLQPYAKPASLPSQQGASVLYNGSLVPSDVPAQLKGNAVLLPLRAVGQALGFKVGYDKTTGKALLTRGDTVYAISADDRSVTKTVAGKSTRLELNAMTTVIDGRLFIPVRFFADESGLDIQWDSTARAVVIRSKTF</sequence>
<dbReference type="Pfam" id="PF07833">
    <property type="entry name" value="Cu_amine_oxidN1"/>
    <property type="match status" value="1"/>
</dbReference>
<dbReference type="Gene3D" id="2.120.10.30">
    <property type="entry name" value="TolB, C-terminal domain"/>
    <property type="match status" value="4"/>
</dbReference>
<dbReference type="InterPro" id="IPR012854">
    <property type="entry name" value="Cu_amine_oxidase-like_N"/>
</dbReference>
<dbReference type="PANTHER" id="PTHR13833">
    <property type="match status" value="1"/>
</dbReference>
<protein>
    <submittedName>
        <fullName evidence="5">Stalk domain-containing protein</fullName>
    </submittedName>
</protein>
<evidence type="ECO:0000256" key="2">
    <source>
        <dbReference type="PROSITE-ProRule" id="PRU00504"/>
    </source>
</evidence>